<dbReference type="Proteomes" id="UP000219068">
    <property type="component" value="Unassembled WGS sequence"/>
</dbReference>
<dbReference type="GO" id="GO:0003700">
    <property type="term" value="F:DNA-binding transcription factor activity"/>
    <property type="evidence" value="ECO:0007669"/>
    <property type="project" value="TreeGrafter"/>
</dbReference>
<dbReference type="PROSITE" id="PS51197">
    <property type="entry name" value="HTH_RRF2_2"/>
    <property type="match status" value="1"/>
</dbReference>
<sequence length="155" mass="17450">MKETMLKLSKKMLFAIEAVVDIAYNAAGEPVQSRDITARQGIPKRYLEQTLQQLVRADILVGVRGPRGGYRLARERRRITLADIVSVIRSMETSDDPIEDPAGSPLGKEVVRPLWRELQDEMMVSLTRITVEDLCNRARDAGLRSGIEESPDFII</sequence>
<reference evidence="1 2" key="1">
    <citation type="submission" date="2017-08" db="EMBL/GenBank/DDBJ databases">
        <authorList>
            <person name="de Groot N.N."/>
        </authorList>
    </citation>
    <scope>NUCLEOTIDE SEQUENCE [LARGE SCALE GENOMIC DNA]</scope>
    <source>
        <strain evidence="1 2">USBA 78</strain>
    </source>
</reference>
<dbReference type="NCBIfam" id="TIGR00738">
    <property type="entry name" value="rrf2_super"/>
    <property type="match status" value="1"/>
</dbReference>
<dbReference type="PANTHER" id="PTHR33221">
    <property type="entry name" value="WINGED HELIX-TURN-HELIX TRANSCRIPTIONAL REGULATOR, RRF2 FAMILY"/>
    <property type="match status" value="1"/>
</dbReference>
<dbReference type="GO" id="GO:0005829">
    <property type="term" value="C:cytosol"/>
    <property type="evidence" value="ECO:0007669"/>
    <property type="project" value="TreeGrafter"/>
</dbReference>
<accession>A0A285TWM7</accession>
<proteinExistence type="predicted"/>
<evidence type="ECO:0000313" key="2">
    <source>
        <dbReference type="Proteomes" id="UP000219068"/>
    </source>
</evidence>
<dbReference type="InterPro" id="IPR036388">
    <property type="entry name" value="WH-like_DNA-bd_sf"/>
</dbReference>
<dbReference type="EMBL" id="OBMM01000007">
    <property type="protein sequence ID" value="SOC29780.1"/>
    <property type="molecule type" value="Genomic_DNA"/>
</dbReference>
<dbReference type="PANTHER" id="PTHR33221:SF15">
    <property type="entry name" value="HTH-TYPE TRANSCRIPTIONAL REGULATOR YWGB-RELATED"/>
    <property type="match status" value="1"/>
</dbReference>
<dbReference type="Pfam" id="PF02082">
    <property type="entry name" value="Rrf2"/>
    <property type="match status" value="1"/>
</dbReference>
<organism evidence="1 2">
    <name type="scientific">Thalassospira xiamenensis</name>
    <dbReference type="NCBI Taxonomy" id="220697"/>
    <lineage>
        <taxon>Bacteria</taxon>
        <taxon>Pseudomonadati</taxon>
        <taxon>Pseudomonadota</taxon>
        <taxon>Alphaproteobacteria</taxon>
        <taxon>Rhodospirillales</taxon>
        <taxon>Thalassospiraceae</taxon>
        <taxon>Thalassospira</taxon>
    </lineage>
</organism>
<dbReference type="AlphaFoldDB" id="A0A285TWM7"/>
<dbReference type="InterPro" id="IPR000944">
    <property type="entry name" value="Tscrpt_reg_Rrf2"/>
</dbReference>
<name>A0A285TWM7_9PROT</name>
<gene>
    <name evidence="1" type="ORF">SAMN05428964_107267</name>
</gene>
<protein>
    <submittedName>
        <fullName evidence="1">Transcriptional regulator, BadM/Rrf2 family</fullName>
    </submittedName>
</protein>
<dbReference type="InterPro" id="IPR036390">
    <property type="entry name" value="WH_DNA-bd_sf"/>
</dbReference>
<dbReference type="Gene3D" id="1.10.10.10">
    <property type="entry name" value="Winged helix-like DNA-binding domain superfamily/Winged helix DNA-binding domain"/>
    <property type="match status" value="1"/>
</dbReference>
<dbReference type="SUPFAM" id="SSF46785">
    <property type="entry name" value="Winged helix' DNA-binding domain"/>
    <property type="match status" value="1"/>
</dbReference>
<evidence type="ECO:0000313" key="1">
    <source>
        <dbReference type="EMBL" id="SOC29780.1"/>
    </source>
</evidence>